<evidence type="ECO:0000256" key="7">
    <source>
        <dbReference type="SAM" id="MobiDB-lite"/>
    </source>
</evidence>
<evidence type="ECO:0000256" key="4">
    <source>
        <dbReference type="ARBA" id="ARBA00022833"/>
    </source>
</evidence>
<dbReference type="InterPro" id="IPR001965">
    <property type="entry name" value="Znf_PHD"/>
</dbReference>
<dbReference type="PROSITE" id="PS51186">
    <property type="entry name" value="GNAT"/>
    <property type="match status" value="1"/>
</dbReference>
<reference evidence="11" key="1">
    <citation type="journal article" date="2017" name="Nat. Commun.">
        <title>The asparagus genome sheds light on the origin and evolution of a young Y chromosome.</title>
        <authorList>
            <person name="Harkess A."/>
            <person name="Zhou J."/>
            <person name="Xu C."/>
            <person name="Bowers J.E."/>
            <person name="Van der Hulst R."/>
            <person name="Ayyampalayam S."/>
            <person name="Mercati F."/>
            <person name="Riccardi P."/>
            <person name="McKain M.R."/>
            <person name="Kakrana A."/>
            <person name="Tang H."/>
            <person name="Ray J."/>
            <person name="Groenendijk J."/>
            <person name="Arikit S."/>
            <person name="Mathioni S.M."/>
            <person name="Nakano M."/>
            <person name="Shan H."/>
            <person name="Telgmann-Rauber A."/>
            <person name="Kanno A."/>
            <person name="Yue Z."/>
            <person name="Chen H."/>
            <person name="Li W."/>
            <person name="Chen Y."/>
            <person name="Xu X."/>
            <person name="Zhang Y."/>
            <person name="Luo S."/>
            <person name="Chen H."/>
            <person name="Gao J."/>
            <person name="Mao Z."/>
            <person name="Pires J.C."/>
            <person name="Luo M."/>
            <person name="Kudrna D."/>
            <person name="Wing R.A."/>
            <person name="Meyers B.C."/>
            <person name="Yi K."/>
            <person name="Kong H."/>
            <person name="Lavrijsen P."/>
            <person name="Sunseri F."/>
            <person name="Falavigna A."/>
            <person name="Ye Y."/>
            <person name="Leebens-Mack J.H."/>
            <person name="Chen G."/>
        </authorList>
    </citation>
    <scope>NUCLEOTIDE SEQUENCE [LARGE SCALE GENOMIC DNA]</scope>
    <source>
        <strain evidence="11">cv. DH0086</strain>
    </source>
</reference>
<evidence type="ECO:0000313" key="11">
    <source>
        <dbReference type="Proteomes" id="UP000243459"/>
    </source>
</evidence>
<dbReference type="GO" id="GO:0016747">
    <property type="term" value="F:acyltransferase activity, transferring groups other than amino-acyl groups"/>
    <property type="evidence" value="ECO:0007669"/>
    <property type="project" value="InterPro"/>
</dbReference>
<evidence type="ECO:0000256" key="2">
    <source>
        <dbReference type="ARBA" id="ARBA00022723"/>
    </source>
</evidence>
<dbReference type="OrthoDB" id="1903104at2759"/>
<dbReference type="CDD" id="cd04301">
    <property type="entry name" value="NAT_SF"/>
    <property type="match status" value="1"/>
</dbReference>
<name>A0A5P1EA01_ASPOF</name>
<dbReference type="PROSITE" id="PS50016">
    <property type="entry name" value="ZF_PHD_2"/>
    <property type="match status" value="1"/>
</dbReference>
<protein>
    <recommendedName>
        <fullName evidence="12">PHD-type domain-containing protein</fullName>
    </recommendedName>
</protein>
<dbReference type="SMART" id="SM00249">
    <property type="entry name" value="PHD"/>
    <property type="match status" value="2"/>
</dbReference>
<accession>A0A5P1EA01</accession>
<feature type="domain" description="N-acetyltransferase" evidence="9">
    <location>
        <begin position="641"/>
        <end position="817"/>
    </location>
</feature>
<dbReference type="InterPro" id="IPR019787">
    <property type="entry name" value="Znf_PHD-finger"/>
</dbReference>
<feature type="region of interest" description="Disordered" evidence="7">
    <location>
        <begin position="313"/>
        <end position="372"/>
    </location>
</feature>
<gene>
    <name evidence="10" type="ORF">A4U43_C07F6870</name>
</gene>
<dbReference type="GO" id="GO:0008270">
    <property type="term" value="F:zinc ion binding"/>
    <property type="evidence" value="ECO:0007669"/>
    <property type="project" value="UniProtKB-KW"/>
</dbReference>
<evidence type="ECO:0000256" key="1">
    <source>
        <dbReference type="ARBA" id="ARBA00004123"/>
    </source>
</evidence>
<organism evidence="10 11">
    <name type="scientific">Asparagus officinalis</name>
    <name type="common">Garden asparagus</name>
    <dbReference type="NCBI Taxonomy" id="4686"/>
    <lineage>
        <taxon>Eukaryota</taxon>
        <taxon>Viridiplantae</taxon>
        <taxon>Streptophyta</taxon>
        <taxon>Embryophyta</taxon>
        <taxon>Tracheophyta</taxon>
        <taxon>Spermatophyta</taxon>
        <taxon>Magnoliopsida</taxon>
        <taxon>Liliopsida</taxon>
        <taxon>Asparagales</taxon>
        <taxon>Asparagaceae</taxon>
        <taxon>Asparagoideae</taxon>
        <taxon>Asparagus</taxon>
    </lineage>
</organism>
<keyword evidence="11" id="KW-1185">Reference proteome</keyword>
<dbReference type="InterPro" id="IPR013083">
    <property type="entry name" value="Znf_RING/FYVE/PHD"/>
</dbReference>
<dbReference type="EMBL" id="CM007387">
    <property type="protein sequence ID" value="ONK62682.1"/>
    <property type="molecule type" value="Genomic_DNA"/>
</dbReference>
<dbReference type="InterPro" id="IPR011011">
    <property type="entry name" value="Znf_FYVE_PHD"/>
</dbReference>
<dbReference type="InterPro" id="IPR042163">
    <property type="entry name" value="PHF12"/>
</dbReference>
<proteinExistence type="predicted"/>
<evidence type="ECO:0000259" key="9">
    <source>
        <dbReference type="PROSITE" id="PS51186"/>
    </source>
</evidence>
<dbReference type="InterPro" id="IPR016181">
    <property type="entry name" value="Acyl_CoA_acyltransferase"/>
</dbReference>
<dbReference type="GO" id="GO:0003714">
    <property type="term" value="F:transcription corepressor activity"/>
    <property type="evidence" value="ECO:0007669"/>
    <property type="project" value="InterPro"/>
</dbReference>
<feature type="compositionally biased region" description="Basic and acidic residues" evidence="7">
    <location>
        <begin position="317"/>
        <end position="329"/>
    </location>
</feature>
<dbReference type="SUPFAM" id="SSF57903">
    <property type="entry name" value="FYVE/PHD zinc finger"/>
    <property type="match status" value="2"/>
</dbReference>
<dbReference type="AlphaFoldDB" id="A0A5P1EA01"/>
<comment type="subcellular location">
    <subcellularLocation>
        <location evidence="1">Nucleus</location>
    </subcellularLocation>
</comment>
<evidence type="ECO:0000256" key="3">
    <source>
        <dbReference type="ARBA" id="ARBA00022771"/>
    </source>
</evidence>
<dbReference type="Pfam" id="PF23209">
    <property type="entry name" value="IDM1_C"/>
    <property type="match status" value="1"/>
</dbReference>
<dbReference type="OMA" id="MVISCEQ"/>
<dbReference type="InterPro" id="IPR056511">
    <property type="entry name" value="IDM1_C"/>
</dbReference>
<dbReference type="Pfam" id="PF16135">
    <property type="entry name" value="TDBD"/>
    <property type="match status" value="1"/>
</dbReference>
<dbReference type="Pfam" id="PF00628">
    <property type="entry name" value="PHD"/>
    <property type="match status" value="1"/>
</dbReference>
<dbReference type="SUPFAM" id="SSF55729">
    <property type="entry name" value="Acyl-CoA N-acyltransferases (Nat)"/>
    <property type="match status" value="1"/>
</dbReference>
<dbReference type="Gene3D" id="3.30.40.10">
    <property type="entry name" value="Zinc/RING finger domain, C3HC4 (zinc finger)"/>
    <property type="match status" value="2"/>
</dbReference>
<evidence type="ECO:0008006" key="12">
    <source>
        <dbReference type="Google" id="ProtNLM"/>
    </source>
</evidence>
<dbReference type="GO" id="GO:0005634">
    <property type="term" value="C:nucleus"/>
    <property type="evidence" value="ECO:0007669"/>
    <property type="project" value="UniProtKB-SubCell"/>
</dbReference>
<keyword evidence="2" id="KW-0479">Metal-binding</keyword>
<feature type="domain" description="PHD-type" evidence="8">
    <location>
        <begin position="499"/>
        <end position="544"/>
    </location>
</feature>
<dbReference type="PANTHER" id="PTHR46309:SF12">
    <property type="entry name" value="GB|AAC80581.1"/>
    <property type="match status" value="1"/>
</dbReference>
<dbReference type="InterPro" id="IPR054292">
    <property type="entry name" value="DUF7028"/>
</dbReference>
<evidence type="ECO:0000259" key="8">
    <source>
        <dbReference type="PROSITE" id="PS50016"/>
    </source>
</evidence>
<dbReference type="Pfam" id="PF22970">
    <property type="entry name" value="DUF7028"/>
    <property type="match status" value="2"/>
</dbReference>
<sequence length="838" mass="94864">MEFDDELRSRKRRKRSFQEKQNETDDSDLNYEVEGCSSSQNEDSSSQNEESWKPVVFQPVYCTDLESICASYIKCGRSTKNNHNTEKLRKHLVHQRWRIEFKRDTIQRYRYLSPDGNNCYYSLNKVCYDLMDGKQRNESCKGGYSKHKNTNKNHAEFSNMDIGLLAPDGDDSFQNKCTEDSIDTTKLTDSEGLSCFHSLLFSTSAGINGRLSSSGSSSPSGKQTMFSDNVSRKVGLTEGNPKEAIQKYVDVIENGKRKKDKASIENAKKHLKKTGWNLWMKDKKMKKELVYTSPNGKNYISLYRACKGFLQDSQNESSEKSTRSTDSKSAKVCNKLVPQPSGEFSSNKQKRKMKTGAYTKQQRRSNSRFSSWSVDARKRPRLVEPATTERISKTVLSWLIDKGVILPQQKITYIRKTDGCPIKHGRVTHDGFKCSCCHKVFSLVNFEAHAGCSTSQPAASIIFRGGKSLLEYQLQEALAKPEYVRRVRLKRNCSQYEGDSECSVCFDGGELLLCDHCPSAFHPDCVGLEGVPEGNWYCASCRCCICGLSEFNCGTNLFTDKSILYCDQCELGYHVGCLNEKESSQLNSCPIGSWVCSKSCTKIFNHFHKMLGKSNPTSVEGLSWTILRSNKENGADNFDDETITEYHSKLHIALDVLHECFEPLNDPRTQSDVLTDIIFNRGSELRRLNFQGIYTIILEKGDELISVATFRVYGENVAEMPFIGTRFQFRHQGMCRLLVGELEKLLSALGVKKLVLPAVSELLNTWTGSFGFAQMTKSDRMELLRYNLLGFQDARMCQKFLSTPSTTTKDPEKKLIKVSSHMKSIGHCLVSPTLVVCR</sequence>
<dbReference type="Gramene" id="ONK62682">
    <property type="protein sequence ID" value="ONK62682"/>
    <property type="gene ID" value="A4U43_C07F6870"/>
</dbReference>
<evidence type="ECO:0000256" key="5">
    <source>
        <dbReference type="ARBA" id="ARBA00023242"/>
    </source>
</evidence>
<feature type="region of interest" description="Disordered" evidence="7">
    <location>
        <begin position="1"/>
        <end position="51"/>
    </location>
</feature>
<evidence type="ECO:0000313" key="10">
    <source>
        <dbReference type="EMBL" id="ONK62682.1"/>
    </source>
</evidence>
<keyword evidence="4" id="KW-0862">Zinc</keyword>
<keyword evidence="3 6" id="KW-0863">Zinc-finger</keyword>
<dbReference type="PANTHER" id="PTHR46309">
    <property type="entry name" value="PHD FINGER PROTEIN 12"/>
    <property type="match status" value="1"/>
</dbReference>
<dbReference type="InterPro" id="IPR032308">
    <property type="entry name" value="TDBD"/>
</dbReference>
<dbReference type="InterPro" id="IPR000182">
    <property type="entry name" value="GNAT_dom"/>
</dbReference>
<dbReference type="Proteomes" id="UP000243459">
    <property type="component" value="Chromosome 7"/>
</dbReference>
<evidence type="ECO:0000256" key="6">
    <source>
        <dbReference type="PROSITE-ProRule" id="PRU00146"/>
    </source>
</evidence>
<dbReference type="GO" id="GO:0006357">
    <property type="term" value="P:regulation of transcription by RNA polymerase II"/>
    <property type="evidence" value="ECO:0007669"/>
    <property type="project" value="TreeGrafter"/>
</dbReference>
<keyword evidence="5" id="KW-0539">Nucleus</keyword>
<feature type="compositionally biased region" description="Low complexity" evidence="7">
    <location>
        <begin position="37"/>
        <end position="49"/>
    </location>
</feature>